<name>A0AAD9RY59_9HYME</name>
<dbReference type="AlphaFoldDB" id="A0AAD9RY59"/>
<accession>A0AAD9RY59</accession>
<protein>
    <submittedName>
        <fullName evidence="3">Uncharacterized protein</fullName>
    </submittedName>
</protein>
<comment type="caution">
    <text evidence="3">The sequence shown here is derived from an EMBL/GenBank/DDBJ whole genome shotgun (WGS) entry which is preliminary data.</text>
</comment>
<feature type="coiled-coil region" evidence="1">
    <location>
        <begin position="363"/>
        <end position="480"/>
    </location>
</feature>
<dbReference type="Proteomes" id="UP001258017">
    <property type="component" value="Unassembled WGS sequence"/>
</dbReference>
<feature type="region of interest" description="Disordered" evidence="2">
    <location>
        <begin position="1"/>
        <end position="53"/>
    </location>
</feature>
<evidence type="ECO:0000256" key="2">
    <source>
        <dbReference type="SAM" id="MobiDB-lite"/>
    </source>
</evidence>
<keyword evidence="1" id="KW-0175">Coiled coil</keyword>
<evidence type="ECO:0000313" key="4">
    <source>
        <dbReference type="Proteomes" id="UP001258017"/>
    </source>
</evidence>
<feature type="compositionally biased region" description="Basic and acidic residues" evidence="2">
    <location>
        <begin position="42"/>
        <end position="53"/>
    </location>
</feature>
<evidence type="ECO:0000313" key="3">
    <source>
        <dbReference type="EMBL" id="KAK2587361.1"/>
    </source>
</evidence>
<reference evidence="3" key="2">
    <citation type="journal article" date="2023" name="Commun. Biol.">
        <title>Intrasexual cuticular hydrocarbon dimorphism in a wasp sheds light on hydrocarbon biosynthesis genes in Hymenoptera.</title>
        <authorList>
            <person name="Moris V.C."/>
            <person name="Podsiadlowski L."/>
            <person name="Martin S."/>
            <person name="Oeyen J.P."/>
            <person name="Donath A."/>
            <person name="Petersen M."/>
            <person name="Wilbrandt J."/>
            <person name="Misof B."/>
            <person name="Liedtke D."/>
            <person name="Thamm M."/>
            <person name="Scheiner R."/>
            <person name="Schmitt T."/>
            <person name="Niehuis O."/>
        </authorList>
    </citation>
    <scope>NUCLEOTIDE SEQUENCE</scope>
    <source>
        <strain evidence="3">GBR_01_08_01A</strain>
    </source>
</reference>
<feature type="coiled-coil region" evidence="1">
    <location>
        <begin position="123"/>
        <end position="182"/>
    </location>
</feature>
<proteinExistence type="predicted"/>
<dbReference type="EMBL" id="JAIFRP010000007">
    <property type="protein sequence ID" value="KAK2587361.1"/>
    <property type="molecule type" value="Genomic_DNA"/>
</dbReference>
<reference evidence="3" key="1">
    <citation type="submission" date="2021-08" db="EMBL/GenBank/DDBJ databases">
        <authorList>
            <person name="Misof B."/>
            <person name="Oliver O."/>
            <person name="Podsiadlowski L."/>
            <person name="Donath A."/>
            <person name="Peters R."/>
            <person name="Mayer C."/>
            <person name="Rust J."/>
            <person name="Gunkel S."/>
            <person name="Lesny P."/>
            <person name="Martin S."/>
            <person name="Oeyen J.P."/>
            <person name="Petersen M."/>
            <person name="Panagiotis P."/>
            <person name="Wilbrandt J."/>
            <person name="Tanja T."/>
        </authorList>
    </citation>
    <scope>NUCLEOTIDE SEQUENCE</scope>
    <source>
        <strain evidence="3">GBR_01_08_01A</strain>
        <tissue evidence="3">Thorax + abdomen</tissue>
    </source>
</reference>
<keyword evidence="4" id="KW-1185">Reference proteome</keyword>
<feature type="coiled-coil region" evidence="1">
    <location>
        <begin position="236"/>
        <end position="294"/>
    </location>
</feature>
<gene>
    <name evidence="3" type="ORF">KPH14_003078</name>
</gene>
<organism evidence="3 4">
    <name type="scientific">Odynerus spinipes</name>
    <dbReference type="NCBI Taxonomy" id="1348599"/>
    <lineage>
        <taxon>Eukaryota</taxon>
        <taxon>Metazoa</taxon>
        <taxon>Ecdysozoa</taxon>
        <taxon>Arthropoda</taxon>
        <taxon>Hexapoda</taxon>
        <taxon>Insecta</taxon>
        <taxon>Pterygota</taxon>
        <taxon>Neoptera</taxon>
        <taxon>Endopterygota</taxon>
        <taxon>Hymenoptera</taxon>
        <taxon>Apocrita</taxon>
        <taxon>Aculeata</taxon>
        <taxon>Vespoidea</taxon>
        <taxon>Vespidae</taxon>
        <taxon>Eumeninae</taxon>
        <taxon>Odynerus</taxon>
    </lineage>
</organism>
<evidence type="ECO:0000256" key="1">
    <source>
        <dbReference type="SAM" id="Coils"/>
    </source>
</evidence>
<sequence>MMRSIEREMQPSCSSGPHKFRTSFEGSEACQRVSKNPRTLQKKNETDSDGEKERIIAVQRDNVETKAAFTQTCKSWSDQEQKNLSMEETDYLSRSTPSLFYDDQRKWDVVEDPAPQWLIEEALNRGNEVCKEYENIISELEKKLSETKNELGEALKKKIIVKEKYKRMLQNVKMEASKHNEALQGKIVHIYTSLLDKFEPYLLNNKKNGCQNKNRRPSRYFGKLSRRLYKKLQIAIKISKKLKDELSRTREQLTDKSTQYESMNKCFELLKQEMESTELNLNDLIAENSSLRKKFEDMKEWMELKIGKEQNERISATQIRELPKYRELANLKKKSEEDCTTIKQLHNKLLRSESANANKGFLLNSYKGQLSDLTKEKDQLISKIKELENEVNLLRTSNAQLKAKVSLINQEKENLIGKVEKSETDLKHEEQKIRIYHQQIESQLNRKYEESMREEINTVKTKCENAIKVLKEQLSTFESKNTEYSKAIKEFLKKIHDHCMEQVDQSFFKNEASEREAHETACNILNMTPEELATFMNERSSTVVETPKKLFFIPQQTKHHFLYRSTLGYRI</sequence>